<keyword evidence="4" id="KW-1185">Reference proteome</keyword>
<evidence type="ECO:0000256" key="2">
    <source>
        <dbReference type="SAM" id="Phobius"/>
    </source>
</evidence>
<keyword evidence="2" id="KW-1133">Transmembrane helix</keyword>
<evidence type="ECO:0000313" key="4">
    <source>
        <dbReference type="Proteomes" id="UP001633002"/>
    </source>
</evidence>
<feature type="region of interest" description="Disordered" evidence="1">
    <location>
        <begin position="85"/>
        <end position="109"/>
    </location>
</feature>
<proteinExistence type="predicted"/>
<organism evidence="3 4">
    <name type="scientific">Riccia sorocarpa</name>
    <dbReference type="NCBI Taxonomy" id="122646"/>
    <lineage>
        <taxon>Eukaryota</taxon>
        <taxon>Viridiplantae</taxon>
        <taxon>Streptophyta</taxon>
        <taxon>Embryophyta</taxon>
        <taxon>Marchantiophyta</taxon>
        <taxon>Marchantiopsida</taxon>
        <taxon>Marchantiidae</taxon>
        <taxon>Marchantiales</taxon>
        <taxon>Ricciaceae</taxon>
        <taxon>Riccia</taxon>
    </lineage>
</organism>
<name>A0ABD3HWG6_9MARC</name>
<evidence type="ECO:0000313" key="3">
    <source>
        <dbReference type="EMBL" id="KAL3694664.1"/>
    </source>
</evidence>
<accession>A0ABD3HWG6</accession>
<dbReference type="AlphaFoldDB" id="A0ABD3HWG6"/>
<comment type="caution">
    <text evidence="3">The sequence shown here is derived from an EMBL/GenBank/DDBJ whole genome shotgun (WGS) entry which is preliminary data.</text>
</comment>
<keyword evidence="2" id="KW-0472">Membrane</keyword>
<gene>
    <name evidence="3" type="ORF">R1sor_008315</name>
</gene>
<dbReference type="Proteomes" id="UP001633002">
    <property type="component" value="Unassembled WGS sequence"/>
</dbReference>
<dbReference type="EMBL" id="JBJQOH010000003">
    <property type="protein sequence ID" value="KAL3694664.1"/>
    <property type="molecule type" value="Genomic_DNA"/>
</dbReference>
<reference evidence="3 4" key="1">
    <citation type="submission" date="2024-09" db="EMBL/GenBank/DDBJ databases">
        <title>Chromosome-scale assembly of Riccia sorocarpa.</title>
        <authorList>
            <person name="Paukszto L."/>
        </authorList>
    </citation>
    <scope>NUCLEOTIDE SEQUENCE [LARGE SCALE GENOMIC DNA]</scope>
    <source>
        <strain evidence="3">LP-2024</strain>
        <tissue evidence="3">Aerial parts of the thallus</tissue>
    </source>
</reference>
<keyword evidence="2" id="KW-0812">Transmembrane</keyword>
<sequence length="145" mass="16312">MWEISRIVYAPGTLFHYRAILTLGICALMFLYKAPWAKSTHSLARQYSQAPLTWKIIQIFFKIHEPGIGTVFDFQVEQKITPALPNDGRNVRDGNLLPRSRNSEEESPVALTVEEPPGQAVAACNGVMRCCEVAALHKLCQRIML</sequence>
<feature type="transmembrane region" description="Helical" evidence="2">
    <location>
        <begin position="15"/>
        <end position="32"/>
    </location>
</feature>
<evidence type="ECO:0000256" key="1">
    <source>
        <dbReference type="SAM" id="MobiDB-lite"/>
    </source>
</evidence>
<protein>
    <submittedName>
        <fullName evidence="3">Uncharacterized protein</fullName>
    </submittedName>
</protein>